<dbReference type="EMBL" id="OIVN01003731">
    <property type="protein sequence ID" value="SPD13210.1"/>
    <property type="molecule type" value="Genomic_DNA"/>
</dbReference>
<accession>A0A2N9HNC8</accession>
<gene>
    <name evidence="1" type="ORF">FSB_LOCUS41092</name>
</gene>
<dbReference type="PROSITE" id="PS51257">
    <property type="entry name" value="PROKAR_LIPOPROTEIN"/>
    <property type="match status" value="1"/>
</dbReference>
<protein>
    <submittedName>
        <fullName evidence="1">Uncharacterized protein</fullName>
    </submittedName>
</protein>
<name>A0A2N9HNC8_FAGSY</name>
<sequence>MAWACRSRPGFADLGLGLPISSFSLPAWWWLTACRSRLGGVGLGLEVVEPWVSA</sequence>
<reference evidence="1" key="1">
    <citation type="submission" date="2018-02" db="EMBL/GenBank/DDBJ databases">
        <authorList>
            <person name="Cohen D.B."/>
            <person name="Kent A.D."/>
        </authorList>
    </citation>
    <scope>NUCLEOTIDE SEQUENCE</scope>
</reference>
<evidence type="ECO:0000313" key="1">
    <source>
        <dbReference type="EMBL" id="SPD13210.1"/>
    </source>
</evidence>
<organism evidence="1">
    <name type="scientific">Fagus sylvatica</name>
    <name type="common">Beechnut</name>
    <dbReference type="NCBI Taxonomy" id="28930"/>
    <lineage>
        <taxon>Eukaryota</taxon>
        <taxon>Viridiplantae</taxon>
        <taxon>Streptophyta</taxon>
        <taxon>Embryophyta</taxon>
        <taxon>Tracheophyta</taxon>
        <taxon>Spermatophyta</taxon>
        <taxon>Magnoliopsida</taxon>
        <taxon>eudicotyledons</taxon>
        <taxon>Gunneridae</taxon>
        <taxon>Pentapetalae</taxon>
        <taxon>rosids</taxon>
        <taxon>fabids</taxon>
        <taxon>Fagales</taxon>
        <taxon>Fagaceae</taxon>
        <taxon>Fagus</taxon>
    </lineage>
</organism>
<dbReference type="AlphaFoldDB" id="A0A2N9HNC8"/>
<proteinExistence type="predicted"/>